<organism evidence="3 4">
    <name type="scientific">Nocardiopsis endophytica</name>
    <dbReference type="NCBI Taxonomy" id="3018445"/>
    <lineage>
        <taxon>Bacteria</taxon>
        <taxon>Bacillati</taxon>
        <taxon>Actinomycetota</taxon>
        <taxon>Actinomycetes</taxon>
        <taxon>Streptosporangiales</taxon>
        <taxon>Nocardiopsidaceae</taxon>
        <taxon>Nocardiopsis</taxon>
    </lineage>
</organism>
<dbReference type="Proteomes" id="UP001527866">
    <property type="component" value="Unassembled WGS sequence"/>
</dbReference>
<reference evidence="3 4" key="1">
    <citation type="submission" date="2023-01" db="EMBL/GenBank/DDBJ databases">
        <title>Draft genome sequence of Nocardiopsis sp. RSe5-2 isolated from halophytes.</title>
        <authorList>
            <person name="Duangmal K."/>
            <person name="Chantavorakit T."/>
        </authorList>
    </citation>
    <scope>NUCLEOTIDE SEQUENCE [LARGE SCALE GENOMIC DNA]</scope>
    <source>
        <strain evidence="3 4">RSe5-2</strain>
    </source>
</reference>
<feature type="region of interest" description="Disordered" evidence="1">
    <location>
        <begin position="410"/>
        <end position="434"/>
    </location>
</feature>
<dbReference type="Pfam" id="PF01590">
    <property type="entry name" value="GAF"/>
    <property type="match status" value="1"/>
</dbReference>
<name>A0ABT4U3A6_9ACTN</name>
<proteinExistence type="predicted"/>
<evidence type="ECO:0000256" key="1">
    <source>
        <dbReference type="SAM" id="MobiDB-lite"/>
    </source>
</evidence>
<feature type="compositionally biased region" description="Low complexity" evidence="1">
    <location>
        <begin position="417"/>
        <end position="434"/>
    </location>
</feature>
<dbReference type="InterPro" id="IPR029016">
    <property type="entry name" value="GAF-like_dom_sf"/>
</dbReference>
<dbReference type="EMBL" id="JAQFWQ010000029">
    <property type="protein sequence ID" value="MDA2811442.1"/>
    <property type="molecule type" value="Genomic_DNA"/>
</dbReference>
<evidence type="ECO:0000259" key="2">
    <source>
        <dbReference type="Pfam" id="PF01590"/>
    </source>
</evidence>
<keyword evidence="4" id="KW-1185">Reference proteome</keyword>
<comment type="caution">
    <text evidence="3">The sequence shown here is derived from an EMBL/GenBank/DDBJ whole genome shotgun (WGS) entry which is preliminary data.</text>
</comment>
<dbReference type="RefSeq" id="WP_270685894.1">
    <property type="nucleotide sequence ID" value="NZ_JAQFWQ010000029.1"/>
</dbReference>
<gene>
    <name evidence="3" type="ORF">O4J56_12435</name>
</gene>
<protein>
    <submittedName>
        <fullName evidence="3">GAF domain-containing protein</fullName>
    </submittedName>
</protein>
<evidence type="ECO:0000313" key="3">
    <source>
        <dbReference type="EMBL" id="MDA2811442.1"/>
    </source>
</evidence>
<feature type="domain" description="GAF" evidence="2">
    <location>
        <begin position="120"/>
        <end position="222"/>
    </location>
</feature>
<dbReference type="InterPro" id="IPR003018">
    <property type="entry name" value="GAF"/>
</dbReference>
<feature type="region of interest" description="Disordered" evidence="1">
    <location>
        <begin position="60"/>
        <end position="82"/>
    </location>
</feature>
<accession>A0ABT4U3A6</accession>
<sequence length="434" mass="46477">MGRDTTVGEERLDIALPAGADPQRHARLLRRVHEAALTGGRPPVPPRPVIEDSWERVRRYGVDPDSGRPVPSLRGEEVDRERGDNPLEEVLPLVGSALLGAREEAGHVMLVTDPRGFILWRDGARDMRRLADSAGLVEGAAWDEGSTGTNAIGTALVVGRPVQVYSAEHYVRGLHRLTCACAPVRDPRDGRVIGAIDVTGPAATAHASTLALVNAVARLAESHLRSRHDANLERLRAVAAPLLAGMAGPALVVDENGWTAAVTGTEPARRVLLPRRVDGNAAWIPNLGECRLEPLPGGWLVRPSAREGAPASQAVLDLRGPELSVSGPSGSWSHRLTVRHAEVLFVLARRRQGCSAAELSQALFGAPDRLVTVRAEMSRLRRHLGGLLESRPYRFSERVDVRVRGADDPCALPASQAPEIRAARAEAAGRGAAP</sequence>
<evidence type="ECO:0000313" key="4">
    <source>
        <dbReference type="Proteomes" id="UP001527866"/>
    </source>
</evidence>
<dbReference type="Gene3D" id="3.30.450.40">
    <property type="match status" value="1"/>
</dbReference>